<feature type="region of interest" description="Disordered" evidence="1">
    <location>
        <begin position="634"/>
        <end position="663"/>
    </location>
</feature>
<gene>
    <name evidence="2" type="primary">uvrD2</name>
    <name evidence="2" type="ORF">OS493_019925</name>
</gene>
<dbReference type="EMBL" id="MU827313">
    <property type="protein sequence ID" value="KAJ7359018.1"/>
    <property type="molecule type" value="Genomic_DNA"/>
</dbReference>
<feature type="compositionally biased region" description="Acidic residues" evidence="1">
    <location>
        <begin position="650"/>
        <end position="660"/>
    </location>
</feature>
<dbReference type="Proteomes" id="UP001163046">
    <property type="component" value="Unassembled WGS sequence"/>
</dbReference>
<dbReference type="SUPFAM" id="SSF52540">
    <property type="entry name" value="P-loop containing nucleoside triphosphate hydrolases"/>
    <property type="match status" value="1"/>
</dbReference>
<name>A0A9W9YMZ9_9CNID</name>
<dbReference type="InterPro" id="IPR027417">
    <property type="entry name" value="P-loop_NTPase"/>
</dbReference>
<dbReference type="Gene3D" id="3.40.50.300">
    <property type="entry name" value="P-loop containing nucleotide triphosphate hydrolases"/>
    <property type="match status" value="1"/>
</dbReference>
<protein>
    <submittedName>
        <fullName evidence="2">ATP-dependent exoDNAse (Exonuclease V) alpha subunit</fullName>
    </submittedName>
</protein>
<proteinExistence type="predicted"/>
<reference evidence="2" key="1">
    <citation type="submission" date="2023-01" db="EMBL/GenBank/DDBJ databases">
        <title>Genome assembly of the deep-sea coral Lophelia pertusa.</title>
        <authorList>
            <person name="Herrera S."/>
            <person name="Cordes E."/>
        </authorList>
    </citation>
    <scope>NUCLEOTIDE SEQUENCE</scope>
    <source>
        <strain evidence="2">USNM1676648</strain>
        <tissue evidence="2">Polyp</tissue>
    </source>
</reference>
<sequence length="892" mass="103790">MKADDERREGRHEESYKNFELKHSSRSSSPSAESFKGEQERNDVSFWMIHSSWTTCEKCQSLQPCKLFPRLTKRPLVKPVKDCGYSSNRYIIPNLEDIPLVLRQLTFEQIVALRPLDVHTGDYEMHKHGYRKKGGMFRPSWSEKSVDEKIAALPNVSRVKCQAALDFLMASTESTYADFIEKRQLSLANDKHFNMYESSHRQFVECCLWPHLQYQSNGPTQLAAFETMHVVQVLEQVVRGYLCGSNTKTWSNHIFNYRGVAGHANVKTYFYRFEFQERGTVHDHLLVWLKDMKNMRKNTVCADIPWEDTPLAHLVHTLQPSDKGCMPFRIDRTEVLQQQGQPSLALFHPAEAFALNLRAYISTLLPALKCRMDVQTSDGRAMLLKYVTSYITKWHDAYETDALYLLHVTPFQAAYRHLRMLRPLEPEMWLSLSSKRICFSPSRCKKITVPDANTVSTMSPHQKYLQREKLHETDSFLDWLREFDEKPAKPKKYKDGSTLVGVKVRSPFSDVFFFQDLLLYVPHRSVAELLHPDHDRLPPAIQHFAAAWLLRPELWRNEDNVQQLFTMRGNKDYFVRNIVNHVKSLTDYLHLWQRQVLGLNTAASTQFSHQPDDLDAKQLAILAHVRESLAVRHSTYEEEQQSHYQVDRPDSDDDPLEEDPVLPQEPMPCVHSMAHDWRKFILLCGKPGTGKTHTVITAIREAIHNDWRVAIAAPTGFLASGYRTQFDHHVLIDTVHSMFQYPVDPVQRPEVNWILSDYVLVIDEISMIPVDIFHHITRTIQDLPPRPVLVLSGDEQQQQPIASDRNRTVQTTSILHHRFFYALVIKYTLTRQFRCDDQVYSDMLNHLRYYRPTWRFLQKLHDGRILITGRVVTDDNIFDTLVKLPSATVLTI</sequence>
<organism evidence="2 3">
    <name type="scientific">Desmophyllum pertusum</name>
    <dbReference type="NCBI Taxonomy" id="174260"/>
    <lineage>
        <taxon>Eukaryota</taxon>
        <taxon>Metazoa</taxon>
        <taxon>Cnidaria</taxon>
        <taxon>Anthozoa</taxon>
        <taxon>Hexacorallia</taxon>
        <taxon>Scleractinia</taxon>
        <taxon>Caryophylliina</taxon>
        <taxon>Caryophylliidae</taxon>
        <taxon>Desmophyllum</taxon>
    </lineage>
</organism>
<evidence type="ECO:0000313" key="3">
    <source>
        <dbReference type="Proteomes" id="UP001163046"/>
    </source>
</evidence>
<dbReference type="Pfam" id="PF13245">
    <property type="entry name" value="AAA_19"/>
    <property type="match status" value="1"/>
</dbReference>
<evidence type="ECO:0000256" key="1">
    <source>
        <dbReference type="SAM" id="MobiDB-lite"/>
    </source>
</evidence>
<feature type="compositionally biased region" description="Basic and acidic residues" evidence="1">
    <location>
        <begin position="1"/>
        <end position="23"/>
    </location>
</feature>
<comment type="caution">
    <text evidence="2">The sequence shown here is derived from an EMBL/GenBank/DDBJ whole genome shotgun (WGS) entry which is preliminary data.</text>
</comment>
<feature type="region of interest" description="Disordered" evidence="1">
    <location>
        <begin position="1"/>
        <end position="37"/>
    </location>
</feature>
<evidence type="ECO:0000313" key="2">
    <source>
        <dbReference type="EMBL" id="KAJ7359018.1"/>
    </source>
</evidence>
<dbReference type="AlphaFoldDB" id="A0A9W9YMZ9"/>
<keyword evidence="3" id="KW-1185">Reference proteome</keyword>
<accession>A0A9W9YMZ9</accession>
<dbReference type="OrthoDB" id="6038019at2759"/>